<accession>A0ABQ3L6P6</accession>
<evidence type="ECO:0000313" key="1">
    <source>
        <dbReference type="EMBL" id="GHH06794.1"/>
    </source>
</evidence>
<dbReference type="RefSeq" id="WP_189674603.1">
    <property type="nucleotide sequence ID" value="NZ_BNAQ01000001.1"/>
</dbReference>
<gene>
    <name evidence="1" type="ORF">GCM10008023_00090</name>
</gene>
<name>A0ABQ3L6P6_9SPHN</name>
<evidence type="ECO:0000313" key="2">
    <source>
        <dbReference type="Proteomes" id="UP000652430"/>
    </source>
</evidence>
<keyword evidence="2" id="KW-1185">Reference proteome</keyword>
<comment type="caution">
    <text evidence="1">The sequence shown here is derived from an EMBL/GenBank/DDBJ whole genome shotgun (WGS) entry which is preliminary data.</text>
</comment>
<organism evidence="1 2">
    <name type="scientific">Sphingomonas glacialis</name>
    <dbReference type="NCBI Taxonomy" id="658225"/>
    <lineage>
        <taxon>Bacteria</taxon>
        <taxon>Pseudomonadati</taxon>
        <taxon>Pseudomonadota</taxon>
        <taxon>Alphaproteobacteria</taxon>
        <taxon>Sphingomonadales</taxon>
        <taxon>Sphingomonadaceae</taxon>
        <taxon>Sphingomonas</taxon>
    </lineage>
</organism>
<dbReference type="Proteomes" id="UP000652430">
    <property type="component" value="Unassembled WGS sequence"/>
</dbReference>
<proteinExistence type="predicted"/>
<dbReference type="Pfam" id="PF12261">
    <property type="entry name" value="T_hemolysin"/>
    <property type="match status" value="1"/>
</dbReference>
<dbReference type="EMBL" id="BNAQ01000001">
    <property type="protein sequence ID" value="GHH06794.1"/>
    <property type="molecule type" value="Genomic_DNA"/>
</dbReference>
<evidence type="ECO:0008006" key="3">
    <source>
        <dbReference type="Google" id="ProtNLM"/>
    </source>
</evidence>
<protein>
    <recommendedName>
        <fullName evidence="3">Thermostable hemolysin</fullName>
    </recommendedName>
</protein>
<sequence length="180" mass="19663">MHDTAIRSLIADRYAAVHAAFPPSDYPTYLSVGQPEAPQAVLGFRAADAGALLLERYIDEPIEVVLSERFGRSIARDRIAEIGNHASHRPAATIALWREAAAALQGQADIAVAVLTQPLRAMFARLDLPIVVIAPARIEAVAAEASRWGQYYDSDPMLCAGDVALCREKLHRNSMRRTFS</sequence>
<reference evidence="2" key="1">
    <citation type="journal article" date="2019" name="Int. J. Syst. Evol. Microbiol.">
        <title>The Global Catalogue of Microorganisms (GCM) 10K type strain sequencing project: providing services to taxonomists for standard genome sequencing and annotation.</title>
        <authorList>
            <consortium name="The Broad Institute Genomics Platform"/>
            <consortium name="The Broad Institute Genome Sequencing Center for Infectious Disease"/>
            <person name="Wu L."/>
            <person name="Ma J."/>
        </authorList>
    </citation>
    <scope>NUCLEOTIDE SEQUENCE [LARGE SCALE GENOMIC DNA]</scope>
    <source>
        <strain evidence="2">CGMCC 1.8957</strain>
    </source>
</reference>
<dbReference type="InterPro" id="IPR022050">
    <property type="entry name" value="T_hemolysin"/>
</dbReference>